<dbReference type="InterPro" id="IPR008331">
    <property type="entry name" value="Ferritin_DPS_dom"/>
</dbReference>
<accession>A0A931EYH0</accession>
<proteinExistence type="inferred from homology"/>
<gene>
    <name evidence="4" type="ORF">ITP53_05540</name>
</gene>
<dbReference type="SUPFAM" id="SSF47240">
    <property type="entry name" value="Ferritin-like"/>
    <property type="match status" value="1"/>
</dbReference>
<dbReference type="PANTHER" id="PTHR42932:SF2">
    <property type="entry name" value="DNA PROTECTION DURING STARVATION PROTEIN 1"/>
    <property type="match status" value="1"/>
</dbReference>
<dbReference type="PIRSF" id="PIRSF005900">
    <property type="entry name" value="Dps"/>
    <property type="match status" value="1"/>
</dbReference>
<protein>
    <submittedName>
        <fullName evidence="4">DNA starvation/stationary phase protection protein</fullName>
    </submittedName>
</protein>
<comment type="similarity">
    <text evidence="1 2">Belongs to the Dps family.</text>
</comment>
<feature type="domain" description="Ferritin/DPS" evidence="3">
    <location>
        <begin position="27"/>
        <end position="162"/>
    </location>
</feature>
<dbReference type="CDD" id="cd01043">
    <property type="entry name" value="DPS"/>
    <property type="match status" value="1"/>
</dbReference>
<evidence type="ECO:0000313" key="5">
    <source>
        <dbReference type="Proteomes" id="UP000605361"/>
    </source>
</evidence>
<sequence>MTSTATSSRRDDVEGLRFIGPERLARNLQAILVDLIELHLQGKQAHWNLVGANFRDLHHQLDEIVDTAREASDTIAERMRAVCAIPDGRSDTVSATTTLPTFPAGEVSTTDVVALVGDRLIATVATVRQVHDEIEADDPASADLLHAIIDDLEKYLWMVSAEHQQA</sequence>
<dbReference type="Gene3D" id="1.20.1260.10">
    <property type="match status" value="1"/>
</dbReference>
<evidence type="ECO:0000256" key="1">
    <source>
        <dbReference type="ARBA" id="ARBA00009497"/>
    </source>
</evidence>
<dbReference type="Pfam" id="PF00210">
    <property type="entry name" value="Ferritin"/>
    <property type="match status" value="1"/>
</dbReference>
<reference evidence="4" key="1">
    <citation type="submission" date="2020-11" db="EMBL/GenBank/DDBJ databases">
        <title>Whole-genome analyses of Nonomuraea sp. K274.</title>
        <authorList>
            <person name="Veyisoglu A."/>
        </authorList>
    </citation>
    <scope>NUCLEOTIDE SEQUENCE</scope>
    <source>
        <strain evidence="4">K274</strain>
    </source>
</reference>
<dbReference type="InterPro" id="IPR009078">
    <property type="entry name" value="Ferritin-like_SF"/>
</dbReference>
<comment type="caution">
    <text evidence="4">The sequence shown here is derived from an EMBL/GenBank/DDBJ whole genome shotgun (WGS) entry which is preliminary data.</text>
</comment>
<dbReference type="InterPro" id="IPR002177">
    <property type="entry name" value="DPS_DNA-bd"/>
</dbReference>
<dbReference type="PROSITE" id="PS00818">
    <property type="entry name" value="DPS_1"/>
    <property type="match status" value="1"/>
</dbReference>
<dbReference type="Proteomes" id="UP000605361">
    <property type="component" value="Unassembled WGS sequence"/>
</dbReference>
<evidence type="ECO:0000259" key="3">
    <source>
        <dbReference type="Pfam" id="PF00210"/>
    </source>
</evidence>
<dbReference type="PANTHER" id="PTHR42932">
    <property type="entry name" value="GENERAL STRESS PROTEIN 20U"/>
    <property type="match status" value="1"/>
</dbReference>
<evidence type="ECO:0000256" key="2">
    <source>
        <dbReference type="RuleBase" id="RU003875"/>
    </source>
</evidence>
<name>A0A931EYH0_9ACTN</name>
<dbReference type="PRINTS" id="PR01346">
    <property type="entry name" value="HELNAPAPROT"/>
</dbReference>
<dbReference type="InterPro" id="IPR012347">
    <property type="entry name" value="Ferritin-like"/>
</dbReference>
<dbReference type="GO" id="GO:0008199">
    <property type="term" value="F:ferric iron binding"/>
    <property type="evidence" value="ECO:0007669"/>
    <property type="project" value="InterPro"/>
</dbReference>
<keyword evidence="5" id="KW-1185">Reference proteome</keyword>
<dbReference type="EMBL" id="JADOGI010000011">
    <property type="protein sequence ID" value="MBF8185211.1"/>
    <property type="molecule type" value="Genomic_DNA"/>
</dbReference>
<dbReference type="RefSeq" id="WP_195894200.1">
    <property type="nucleotide sequence ID" value="NZ_JADOGI010000011.1"/>
</dbReference>
<organism evidence="4 5">
    <name type="scientific">Nonomuraea cypriaca</name>
    <dbReference type="NCBI Taxonomy" id="1187855"/>
    <lineage>
        <taxon>Bacteria</taxon>
        <taxon>Bacillati</taxon>
        <taxon>Actinomycetota</taxon>
        <taxon>Actinomycetes</taxon>
        <taxon>Streptosporangiales</taxon>
        <taxon>Streptosporangiaceae</taxon>
        <taxon>Nonomuraea</taxon>
    </lineage>
</organism>
<dbReference type="InterPro" id="IPR023188">
    <property type="entry name" value="DPS_DNA-bd_CS"/>
</dbReference>
<dbReference type="AlphaFoldDB" id="A0A931EYH0"/>
<evidence type="ECO:0000313" key="4">
    <source>
        <dbReference type="EMBL" id="MBF8185211.1"/>
    </source>
</evidence>
<dbReference type="GO" id="GO:0016722">
    <property type="term" value="F:oxidoreductase activity, acting on metal ions"/>
    <property type="evidence" value="ECO:0007669"/>
    <property type="project" value="InterPro"/>
</dbReference>